<dbReference type="Gene3D" id="1.10.287.950">
    <property type="entry name" value="Methyl-accepting chemotaxis protein"/>
    <property type="match status" value="1"/>
</dbReference>
<dbReference type="CDD" id="cd12913">
    <property type="entry name" value="PDC1_MCP_like"/>
    <property type="match status" value="1"/>
</dbReference>
<keyword evidence="7" id="KW-0807">Transducer</keyword>
<dbReference type="GO" id="GO:0006935">
    <property type="term" value="P:chemotaxis"/>
    <property type="evidence" value="ECO:0007669"/>
    <property type="project" value="TreeGrafter"/>
</dbReference>
<evidence type="ECO:0000313" key="12">
    <source>
        <dbReference type="EMBL" id="VVE28846.1"/>
    </source>
</evidence>
<dbReference type="Pfam" id="PF00672">
    <property type="entry name" value="HAMP"/>
    <property type="match status" value="1"/>
</dbReference>
<dbReference type="Pfam" id="PF00015">
    <property type="entry name" value="MCPsignal"/>
    <property type="match status" value="1"/>
</dbReference>
<feature type="transmembrane region" description="Helical" evidence="9">
    <location>
        <begin position="330"/>
        <end position="352"/>
    </location>
</feature>
<dbReference type="GO" id="GO:0004888">
    <property type="term" value="F:transmembrane signaling receptor activity"/>
    <property type="evidence" value="ECO:0007669"/>
    <property type="project" value="TreeGrafter"/>
</dbReference>
<dbReference type="SUPFAM" id="SSF103190">
    <property type="entry name" value="Sensory domain-like"/>
    <property type="match status" value="1"/>
</dbReference>
<dbReference type="GO" id="GO:0007165">
    <property type="term" value="P:signal transduction"/>
    <property type="evidence" value="ECO:0007669"/>
    <property type="project" value="UniProtKB-KW"/>
</dbReference>
<dbReference type="InterPro" id="IPR029151">
    <property type="entry name" value="Sensor-like_sf"/>
</dbReference>
<dbReference type="InterPro" id="IPR003660">
    <property type="entry name" value="HAMP_dom"/>
</dbReference>
<dbReference type="Proteomes" id="UP000382577">
    <property type="component" value="Unassembled WGS sequence"/>
</dbReference>
<dbReference type="CDD" id="cd06225">
    <property type="entry name" value="HAMP"/>
    <property type="match status" value="1"/>
</dbReference>
<evidence type="ECO:0000313" key="13">
    <source>
        <dbReference type="Proteomes" id="UP000382577"/>
    </source>
</evidence>
<evidence type="ECO:0000256" key="3">
    <source>
        <dbReference type="ARBA" id="ARBA00022692"/>
    </source>
</evidence>
<evidence type="ECO:0000256" key="2">
    <source>
        <dbReference type="ARBA" id="ARBA00022475"/>
    </source>
</evidence>
<feature type="compositionally biased region" description="Basic and acidic residues" evidence="8">
    <location>
        <begin position="674"/>
        <end position="687"/>
    </location>
</feature>
<evidence type="ECO:0000259" key="11">
    <source>
        <dbReference type="PROSITE" id="PS50885"/>
    </source>
</evidence>
<dbReference type="AlphaFoldDB" id="A0A5E4WZB0"/>
<name>A0A5E4WZB0_9BURK</name>
<protein>
    <submittedName>
        <fullName evidence="12">Chemotaxis protein</fullName>
    </submittedName>
</protein>
<dbReference type="PANTHER" id="PTHR43531:SF16">
    <property type="entry name" value="METHYL-ACCEPTING CHEMOTAXIS PROTEIN II"/>
    <property type="match status" value="1"/>
</dbReference>
<feature type="transmembrane region" description="Helical" evidence="9">
    <location>
        <begin position="69"/>
        <end position="92"/>
    </location>
</feature>
<dbReference type="SMART" id="SM00283">
    <property type="entry name" value="MA"/>
    <property type="match status" value="1"/>
</dbReference>
<evidence type="ECO:0000256" key="4">
    <source>
        <dbReference type="ARBA" id="ARBA00022989"/>
    </source>
</evidence>
<dbReference type="Pfam" id="PF02743">
    <property type="entry name" value="dCache_1"/>
    <property type="match status" value="1"/>
</dbReference>
<dbReference type="PANTHER" id="PTHR43531">
    <property type="entry name" value="PROTEIN ICFG"/>
    <property type="match status" value="1"/>
</dbReference>
<dbReference type="GO" id="GO:0005886">
    <property type="term" value="C:plasma membrane"/>
    <property type="evidence" value="ECO:0007669"/>
    <property type="project" value="UniProtKB-SubCell"/>
</dbReference>
<dbReference type="PROSITE" id="PS50111">
    <property type="entry name" value="CHEMOTAXIS_TRANSDUC_2"/>
    <property type="match status" value="1"/>
</dbReference>
<feature type="domain" description="HAMP" evidence="11">
    <location>
        <begin position="354"/>
        <end position="408"/>
    </location>
</feature>
<keyword evidence="2" id="KW-1003">Cell membrane</keyword>
<dbReference type="PROSITE" id="PS50885">
    <property type="entry name" value="HAMP"/>
    <property type="match status" value="1"/>
</dbReference>
<dbReference type="CDD" id="cd12912">
    <property type="entry name" value="PDC2_MCP_like"/>
    <property type="match status" value="1"/>
</dbReference>
<evidence type="ECO:0000256" key="1">
    <source>
        <dbReference type="ARBA" id="ARBA00004651"/>
    </source>
</evidence>
<keyword evidence="3 9" id="KW-0812">Transmembrane</keyword>
<dbReference type="Gene3D" id="3.30.450.20">
    <property type="entry name" value="PAS domain"/>
    <property type="match status" value="2"/>
</dbReference>
<dbReference type="CDD" id="cd11386">
    <property type="entry name" value="MCP_signal"/>
    <property type="match status" value="1"/>
</dbReference>
<gene>
    <name evidence="12" type="ORF">PFI31113_03500</name>
</gene>
<comment type="similarity">
    <text evidence="6">Belongs to the methyl-accepting chemotaxis (MCP) protein family.</text>
</comment>
<dbReference type="InterPro" id="IPR033479">
    <property type="entry name" value="dCache_1"/>
</dbReference>
<proteinExistence type="inferred from homology"/>
<organism evidence="12 13">
    <name type="scientific">Pandoraea fibrosis</name>
    <dbReference type="NCBI Taxonomy" id="1891094"/>
    <lineage>
        <taxon>Bacteria</taxon>
        <taxon>Pseudomonadati</taxon>
        <taxon>Pseudomonadota</taxon>
        <taxon>Betaproteobacteria</taxon>
        <taxon>Burkholderiales</taxon>
        <taxon>Burkholderiaceae</taxon>
        <taxon>Pandoraea</taxon>
    </lineage>
</organism>
<accession>A0A5E4WZB0</accession>
<dbReference type="FunFam" id="1.10.287.950:FF:000001">
    <property type="entry name" value="Methyl-accepting chemotaxis sensory transducer"/>
    <property type="match status" value="1"/>
</dbReference>
<dbReference type="SMART" id="SM00304">
    <property type="entry name" value="HAMP"/>
    <property type="match status" value="1"/>
</dbReference>
<feature type="domain" description="Methyl-accepting transducer" evidence="10">
    <location>
        <begin position="413"/>
        <end position="642"/>
    </location>
</feature>
<dbReference type="SUPFAM" id="SSF58104">
    <property type="entry name" value="Methyl-accepting chemotaxis protein (MCP) signaling domain"/>
    <property type="match status" value="1"/>
</dbReference>
<evidence type="ECO:0000256" key="9">
    <source>
        <dbReference type="SAM" id="Phobius"/>
    </source>
</evidence>
<dbReference type="InterPro" id="IPR004089">
    <property type="entry name" value="MCPsignal_dom"/>
</dbReference>
<evidence type="ECO:0000256" key="5">
    <source>
        <dbReference type="ARBA" id="ARBA00023136"/>
    </source>
</evidence>
<comment type="subcellular location">
    <subcellularLocation>
        <location evidence="1">Cell membrane</location>
        <topology evidence="1">Multi-pass membrane protein</topology>
    </subcellularLocation>
</comment>
<evidence type="ECO:0000256" key="6">
    <source>
        <dbReference type="ARBA" id="ARBA00029447"/>
    </source>
</evidence>
<dbReference type="EMBL" id="CABPRW010000008">
    <property type="protein sequence ID" value="VVE28846.1"/>
    <property type="molecule type" value="Genomic_DNA"/>
</dbReference>
<evidence type="ECO:0000256" key="8">
    <source>
        <dbReference type="SAM" id="MobiDB-lite"/>
    </source>
</evidence>
<feature type="region of interest" description="Disordered" evidence="8">
    <location>
        <begin position="664"/>
        <end position="687"/>
    </location>
</feature>
<keyword evidence="4 9" id="KW-1133">Transmembrane helix</keyword>
<evidence type="ECO:0000256" key="7">
    <source>
        <dbReference type="PROSITE-ProRule" id="PRU00284"/>
    </source>
</evidence>
<dbReference type="InterPro" id="IPR051310">
    <property type="entry name" value="MCP_chemotaxis"/>
</dbReference>
<keyword evidence="5 9" id="KW-0472">Membrane</keyword>
<reference evidence="12 13" key="1">
    <citation type="submission" date="2019-08" db="EMBL/GenBank/DDBJ databases">
        <authorList>
            <person name="Peeters C."/>
        </authorList>
    </citation>
    <scope>NUCLEOTIDE SEQUENCE [LARGE SCALE GENOMIC DNA]</scope>
    <source>
        <strain evidence="12 13">LMG 31113</strain>
    </source>
</reference>
<sequence length="687" mass="72169">MNRMVSRVRLAFCNFGLTPKVLAGRAVSQRVDLHLVESVAWRRLLSFDPPSRRPAFPDRMTVSSLRTRIILIACATVIGALILSGITTYVIVRSSMMSTIANTLDAVARGNTLAVERWAAAKGQSVVGTAAAVEKGEQGVALTKLLGATNGFPISSIGWSDKSYFSSGPTPPDYDPTARPWYKGATGAGKLTVVKPYADIASGKLYVSFAAPILRDGQTLGAVSGAVPLDAVQEVVKAVHPTPSSLAFVVSRDGLVIAHPDEKLMLKQSSDLAQSLTPEALAGLERATEPLEVDLGGAAKLLKVQPVPGTDWLFVVALDKAEATAGLSRVLSGTIITLIVLTLCAIGIASFFTSQAFRRLSQVRDAMDTIGSGGGDLTRRLDVVGHDEVAQISRSFNAFVDKISTVMIDVRAGVHGMTSATSEIEMGNRDLSQRTEASAGTLQETSAALTELTASVKQTAEAAEHATRLANEASEAAARGGEVVTGAVTTMSEIAKSSERITEIISVIDGIAFQTNILALNAAVEAARAGEQGRGFAVVAGEVRTLAQRSAAAAQEIKALIEASVQNVTSGTQRVQAAGNTMGDIVDGISRVRRLIGEIHSAMTEQSTGISQIDRSVAEMDQSTQQNAALVEESAAASAMLSEQARNLADTVALFQLREPGRHGVTVVRSHPNGSRDSHRDEPALAA</sequence>
<evidence type="ECO:0000259" key="10">
    <source>
        <dbReference type="PROSITE" id="PS50111"/>
    </source>
</evidence>